<feature type="domain" description="R3H" evidence="7">
    <location>
        <begin position="139"/>
        <end position="205"/>
    </location>
</feature>
<dbReference type="PATRIC" id="fig|796941.3.peg.125"/>
<evidence type="ECO:0000313" key="9">
    <source>
        <dbReference type="EMBL" id="EJZ44303.1"/>
    </source>
</evidence>
<keyword evidence="10" id="KW-1185">Reference proteome</keyword>
<evidence type="ECO:0000256" key="3">
    <source>
        <dbReference type="ARBA" id="ARBA00022960"/>
    </source>
</evidence>
<dbReference type="InterPro" id="IPR039247">
    <property type="entry name" value="KhpB"/>
</dbReference>
<evidence type="ECO:0000313" key="10">
    <source>
        <dbReference type="Proteomes" id="UP000005244"/>
    </source>
</evidence>
<dbReference type="SMART" id="SM01245">
    <property type="entry name" value="Jag_N"/>
    <property type="match status" value="1"/>
</dbReference>
<gene>
    <name evidence="6" type="primary">khpB</name>
    <name evidence="6" type="synonym">eloR</name>
    <name evidence="8" type="ORF">HMPREF1143_1172</name>
    <name evidence="9" type="ORF">HMPREF9630_02125</name>
</gene>
<evidence type="ECO:0000313" key="8">
    <source>
        <dbReference type="EMBL" id="EJU24650.1"/>
    </source>
</evidence>
<keyword evidence="1 6" id="KW-0963">Cytoplasm</keyword>
<dbReference type="InterPro" id="IPR015946">
    <property type="entry name" value="KH_dom-like_a/b"/>
</dbReference>
<accession>U6Q122</accession>
<dbReference type="InterPro" id="IPR038008">
    <property type="entry name" value="Jag_KH"/>
</dbReference>
<organism evidence="8 10">
    <name type="scientific">Peptoanaerobacter stomatis</name>
    <dbReference type="NCBI Taxonomy" id="796937"/>
    <lineage>
        <taxon>Bacteria</taxon>
        <taxon>Bacillati</taxon>
        <taxon>Bacillota</taxon>
        <taxon>Clostridia</taxon>
        <taxon>Peptostreptococcales</taxon>
        <taxon>Filifactoraceae</taxon>
        <taxon>Peptoanaerobacter</taxon>
    </lineage>
</organism>
<dbReference type="PANTHER" id="PTHR35800:SF1">
    <property type="entry name" value="RNA-BINDING PROTEIN KHPB"/>
    <property type="match status" value="1"/>
</dbReference>
<dbReference type="EMBL" id="ALNK01000005">
    <property type="protein sequence ID" value="EJU24650.1"/>
    <property type="molecule type" value="Genomic_DNA"/>
</dbReference>
<dbReference type="Proteomes" id="UP000017818">
    <property type="component" value="Unassembled WGS sequence"/>
</dbReference>
<dbReference type="Gene3D" id="3.30.1370.50">
    <property type="entry name" value="R3H-like domain"/>
    <property type="match status" value="1"/>
</dbReference>
<keyword evidence="4 6" id="KW-0143">Chaperone</keyword>
<comment type="caution">
    <text evidence="6">Lacks conserved residue(s) required for the propagation of feature annotation.</text>
</comment>
<evidence type="ECO:0000256" key="6">
    <source>
        <dbReference type="HAMAP-Rule" id="MF_00867"/>
    </source>
</evidence>
<sequence length="225" mass="26049">MEYIQISGKTRQEAIEKAIEKLGVDESKLDIQVVDEGSKGFLGIGAKDYIIKVKKIVDREDLIREFLGKVFKSMDIVCDINIVQTEENTRVEIKGEDAAMFIGKRGESLDSLQMLTNIVVSKALDSHEKIILDIENYREKREKSLIAYAKKMAKKVIFQRRNIKLEPMNPYERRVIHYALQDDSRINTFSEGEEPNRRIVLSLKKGGFNHNRGRYSNRHENTEEE</sequence>
<comment type="subunit">
    <text evidence="6">Forms a complex with KhpA.</text>
</comment>
<dbReference type="SMART" id="SM00393">
    <property type="entry name" value="R3H"/>
    <property type="match status" value="1"/>
</dbReference>
<evidence type="ECO:0000256" key="2">
    <source>
        <dbReference type="ARBA" id="ARBA00022884"/>
    </source>
</evidence>
<evidence type="ECO:0000259" key="7">
    <source>
        <dbReference type="PROSITE" id="PS51061"/>
    </source>
</evidence>
<dbReference type="InterPro" id="IPR001374">
    <property type="entry name" value="R3H_dom"/>
</dbReference>
<reference evidence="9 11" key="1">
    <citation type="submission" date="2012-05" db="EMBL/GenBank/DDBJ databases">
        <title>The Genome Sequence of Eubacteriaceae bacterium CM2.</title>
        <authorList>
            <consortium name="The Broad Institute Genome Sequencing Platform"/>
            <person name="Earl A."/>
            <person name="Ward D."/>
            <person name="Feldgarden M."/>
            <person name="Gevers D."/>
            <person name="Sizova M."/>
            <person name="Hazen A."/>
            <person name="Epstein S."/>
            <person name="Walker B."/>
            <person name="Young S.K."/>
            <person name="Zeng Q."/>
            <person name="Gargeya S."/>
            <person name="Fitzgerald M."/>
            <person name="Haas B."/>
            <person name="Abouelleil A."/>
            <person name="Alvarado L."/>
            <person name="Arachchi H.M."/>
            <person name="Berlin A."/>
            <person name="Chapman S.B."/>
            <person name="Goldberg J."/>
            <person name="Griggs A."/>
            <person name="Gujja S."/>
            <person name="Hansen M."/>
            <person name="Howarth C."/>
            <person name="Imamovic A."/>
            <person name="Larimer J."/>
            <person name="McCowen C."/>
            <person name="Montmayeur A."/>
            <person name="Murphy C."/>
            <person name="Neiman D."/>
            <person name="Pearson M."/>
            <person name="Priest M."/>
            <person name="Roberts A."/>
            <person name="Saif S."/>
            <person name="Shea T."/>
            <person name="Sisk P."/>
            <person name="Sykes S."/>
            <person name="Wortman J."/>
            <person name="Nusbaum C."/>
            <person name="Birren B."/>
        </authorList>
    </citation>
    <scope>NUCLEOTIDE SEQUENCE [LARGE SCALE GENOMIC DNA]</scope>
    <source>
        <strain evidence="9 11">CM2</strain>
    </source>
</reference>
<dbReference type="PROSITE" id="PS51061">
    <property type="entry name" value="R3H"/>
    <property type="match status" value="1"/>
</dbReference>
<dbReference type="GO" id="GO:0003723">
    <property type="term" value="F:RNA binding"/>
    <property type="evidence" value="ECO:0007669"/>
    <property type="project" value="UniProtKB-UniRule"/>
</dbReference>
<proteinExistence type="inferred from homology"/>
<dbReference type="Proteomes" id="UP000005244">
    <property type="component" value="Unassembled WGS sequence"/>
</dbReference>
<evidence type="ECO:0000256" key="1">
    <source>
        <dbReference type="ARBA" id="ARBA00022490"/>
    </source>
</evidence>
<dbReference type="InterPro" id="IPR034079">
    <property type="entry name" value="R3H_KhpB"/>
</dbReference>
<dbReference type="GO" id="GO:0005737">
    <property type="term" value="C:cytoplasm"/>
    <property type="evidence" value="ECO:0007669"/>
    <property type="project" value="UniProtKB-SubCell"/>
</dbReference>
<dbReference type="NCBIfam" id="NF041568">
    <property type="entry name" value="Jag_EloR"/>
    <property type="match status" value="1"/>
</dbReference>
<evidence type="ECO:0000313" key="11">
    <source>
        <dbReference type="Proteomes" id="UP000017818"/>
    </source>
</evidence>
<dbReference type="Gene3D" id="3.30.30.80">
    <property type="entry name" value="probable RNA-binding protein from clostridium symbiosum atcc 14940"/>
    <property type="match status" value="1"/>
</dbReference>
<evidence type="ECO:0000256" key="5">
    <source>
        <dbReference type="ARBA" id="ARBA00023316"/>
    </source>
</evidence>
<name>J6HI92_9FIRM</name>
<accession>J6HI92</accession>
<keyword evidence="2 6" id="KW-0694">RNA-binding</keyword>
<comment type="subcellular location">
    <subcellularLocation>
        <location evidence="6">Cytoplasm</location>
    </subcellularLocation>
</comment>
<dbReference type="GO" id="GO:0071555">
    <property type="term" value="P:cell wall organization"/>
    <property type="evidence" value="ECO:0007669"/>
    <property type="project" value="UniProtKB-KW"/>
</dbReference>
<dbReference type="InterPro" id="IPR032782">
    <property type="entry name" value="KhpB_N"/>
</dbReference>
<dbReference type="GO" id="GO:0008360">
    <property type="term" value="P:regulation of cell shape"/>
    <property type="evidence" value="ECO:0007669"/>
    <property type="project" value="UniProtKB-KW"/>
</dbReference>
<dbReference type="SUPFAM" id="SSF82708">
    <property type="entry name" value="R3H domain"/>
    <property type="match status" value="1"/>
</dbReference>
<dbReference type="PANTHER" id="PTHR35800">
    <property type="entry name" value="PROTEIN JAG"/>
    <property type="match status" value="1"/>
</dbReference>
<dbReference type="InterPro" id="IPR036867">
    <property type="entry name" value="R3H_dom_sf"/>
</dbReference>
<dbReference type="HAMAP" id="MF_00867">
    <property type="entry name" value="KhpB"/>
    <property type="match status" value="1"/>
</dbReference>
<dbReference type="GO" id="GO:0009252">
    <property type="term" value="P:peptidoglycan biosynthetic process"/>
    <property type="evidence" value="ECO:0007669"/>
    <property type="project" value="UniProtKB-UniRule"/>
</dbReference>
<dbReference type="AlphaFoldDB" id="J6HI92"/>
<dbReference type="Gene3D" id="3.30.300.20">
    <property type="match status" value="1"/>
</dbReference>
<keyword evidence="3 6" id="KW-0133">Cell shape</keyword>
<comment type="caution">
    <text evidence="8">The sequence shown here is derived from an EMBL/GenBank/DDBJ whole genome shotgun (WGS) entry which is preliminary data.</text>
</comment>
<dbReference type="Pfam" id="PF13083">
    <property type="entry name" value="KH_KhpA-B"/>
    <property type="match status" value="1"/>
</dbReference>
<dbReference type="EMBL" id="AFZF02000010">
    <property type="protein sequence ID" value="EJZ44303.1"/>
    <property type="molecule type" value="Genomic_DNA"/>
</dbReference>
<comment type="function">
    <text evidence="6">A probable RNA chaperone. Forms a complex with KhpA which binds to cellular RNA and controls its expression. Plays a role in peptidoglycan (PG) homeostasis and cell length regulation.</text>
</comment>
<dbReference type="CDD" id="cd02644">
    <property type="entry name" value="R3H_jag"/>
    <property type="match status" value="1"/>
</dbReference>
<dbReference type="HOGENOM" id="CLU_042512_0_1_9"/>
<dbReference type="InterPro" id="IPR038247">
    <property type="entry name" value="Jag_N_dom_sf"/>
</dbReference>
<protein>
    <recommendedName>
        <fullName evidence="6">RNA-binding protein KhpB</fullName>
    </recommendedName>
    <alternativeName>
        <fullName evidence="6">RNA-binding protein EloR</fullName>
    </alternativeName>
</protein>
<comment type="similarity">
    <text evidence="6">Belongs to the KhpB RNA-binding protein family.</text>
</comment>
<dbReference type="CDD" id="cd02414">
    <property type="entry name" value="KH-II_Jag"/>
    <property type="match status" value="1"/>
</dbReference>
<evidence type="ECO:0000256" key="4">
    <source>
        <dbReference type="ARBA" id="ARBA00023186"/>
    </source>
</evidence>
<comment type="domain">
    <text evidence="6">Has an N-terminal Jag-N domain and 2 RNA-binding domains (KH and R3H).</text>
</comment>
<reference evidence="8 10" key="2">
    <citation type="submission" date="2012-07" db="EMBL/GenBank/DDBJ databases">
        <authorList>
            <person name="Durkin A.S."/>
            <person name="McCorrison J."/>
            <person name="Torralba M."/>
            <person name="Gillis M."/>
            <person name="Methe B."/>
            <person name="Sutton G."/>
            <person name="Nelson K.E."/>
        </authorList>
    </citation>
    <scope>NUCLEOTIDE SEQUENCE [LARGE SCALE GENOMIC DNA]</scope>
    <source>
        <strain evidence="8 10">OBRC8</strain>
    </source>
</reference>
<dbReference type="Pfam" id="PF01424">
    <property type="entry name" value="R3H"/>
    <property type="match status" value="1"/>
</dbReference>
<dbReference type="RefSeq" id="WP_009527827.1">
    <property type="nucleotide sequence ID" value="NZ_ALNK01000005.1"/>
</dbReference>
<keyword evidence="5 6" id="KW-0961">Cell wall biogenesis/degradation</keyword>
<dbReference type="OrthoDB" id="9794483at2"/>
<dbReference type="Pfam" id="PF14804">
    <property type="entry name" value="Jag_N"/>
    <property type="match status" value="1"/>
</dbReference>